<keyword evidence="8" id="KW-1185">Reference proteome</keyword>
<protein>
    <recommendedName>
        <fullName evidence="3">Obg-like ATPase 1</fullName>
    </recommendedName>
</protein>
<dbReference type="Pfam" id="PF06071">
    <property type="entry name" value="YchF-GTPase_C"/>
    <property type="match status" value="1"/>
</dbReference>
<dbReference type="RefSeq" id="XP_005535678.1">
    <property type="nucleotide sequence ID" value="XM_005535621.1"/>
</dbReference>
<gene>
    <name evidence="7" type="ORF">CYME_CME188C</name>
</gene>
<dbReference type="FunFam" id="1.10.150.300:FF:000001">
    <property type="entry name" value="Ribosome-binding ATPase YchF"/>
    <property type="match status" value="1"/>
</dbReference>
<dbReference type="Gene3D" id="1.10.150.300">
    <property type="entry name" value="TGS-like domain"/>
    <property type="match status" value="1"/>
</dbReference>
<dbReference type="PROSITE" id="PS51710">
    <property type="entry name" value="G_OBG"/>
    <property type="match status" value="1"/>
</dbReference>
<accession>M1VB08</accession>
<sequence>MAPKKRTDEGERRPILGRFSHNLKMGIVGLPNVGKSTFFNTLSKLNVAAENYPFCTIEPNEARVPLPDERYDWLCELYRPTSRVPAFLEVWDIAGLVRGAHEGQGLGNAFLSNIQAVDGIYHVCRAFDDDEVIHVEGAIDPVRDLRIVADELRFKDLERAKRLLTDVQARLTRAGQQAPKELRIEEETLHKVIELLEKQEQAVRHGHWSNAEIDVLNRHLFLTAKPVVYLVNLSEHDYIRKKNKWLRAIKEYAGDEPVIPFSASLEARLVDLELNEGKQAVDAYLAQHETQSALPKIIRGGYQALNLINFFTVGADEVRSWTIRRGTLAPQAAGTIHSDFERGFICAEVMHYDDLRDAGSESALKATGKYRQQGKTYEVLDGDILLVKFNVTSQGVKKKT</sequence>
<dbReference type="AlphaFoldDB" id="M1VB08"/>
<dbReference type="GO" id="GO:0005525">
    <property type="term" value="F:GTP binding"/>
    <property type="evidence" value="ECO:0007669"/>
    <property type="project" value="InterPro"/>
</dbReference>
<keyword evidence="3" id="KW-0378">Hydrolase</keyword>
<dbReference type="InterPro" id="IPR027417">
    <property type="entry name" value="P-loop_NTPase"/>
</dbReference>
<dbReference type="GO" id="GO:0016887">
    <property type="term" value="F:ATP hydrolysis activity"/>
    <property type="evidence" value="ECO:0007669"/>
    <property type="project" value="UniProtKB-UniRule"/>
</dbReference>
<proteinExistence type="inferred from homology"/>
<name>M1VB08_CYAM1</name>
<dbReference type="PANTHER" id="PTHR23305:SF11">
    <property type="entry name" value="OBG-LIKE ATPASE 1"/>
    <property type="match status" value="1"/>
</dbReference>
<dbReference type="HOGENOM" id="CLU_018395_1_0_1"/>
<dbReference type="PRINTS" id="PR00326">
    <property type="entry name" value="GTP1OBG"/>
</dbReference>
<evidence type="ECO:0000313" key="8">
    <source>
        <dbReference type="Proteomes" id="UP000007014"/>
    </source>
</evidence>
<dbReference type="OrthoDB" id="424823at2759"/>
<organism evidence="7 8">
    <name type="scientific">Cyanidioschyzon merolae (strain NIES-3377 / 10D)</name>
    <name type="common">Unicellular red alga</name>
    <dbReference type="NCBI Taxonomy" id="280699"/>
    <lineage>
        <taxon>Eukaryota</taxon>
        <taxon>Rhodophyta</taxon>
        <taxon>Bangiophyceae</taxon>
        <taxon>Cyanidiales</taxon>
        <taxon>Cyanidiaceae</taxon>
        <taxon>Cyanidioschyzon</taxon>
    </lineage>
</organism>
<dbReference type="Gene3D" id="3.40.50.300">
    <property type="entry name" value="P-loop containing nucleotide triphosphate hydrolases"/>
    <property type="match status" value="1"/>
</dbReference>
<dbReference type="SUPFAM" id="SSF52540">
    <property type="entry name" value="P-loop containing nucleoside triphosphate hydrolases"/>
    <property type="match status" value="1"/>
</dbReference>
<feature type="binding site" evidence="3">
    <location>
        <begin position="32"/>
        <end position="37"/>
    </location>
    <ligand>
        <name>ATP</name>
        <dbReference type="ChEBI" id="CHEBI:30616"/>
    </ligand>
</feature>
<dbReference type="Gramene" id="CME188CT">
    <property type="protein sequence ID" value="CME188CT"/>
    <property type="gene ID" value="CME188C"/>
</dbReference>
<reference evidence="7 8" key="1">
    <citation type="journal article" date="2004" name="Nature">
        <title>Genome sequence of the ultrasmall unicellular red alga Cyanidioschyzon merolae 10D.</title>
        <authorList>
            <person name="Matsuzaki M."/>
            <person name="Misumi O."/>
            <person name="Shin-i T."/>
            <person name="Maruyama S."/>
            <person name="Takahara M."/>
            <person name="Miyagishima S."/>
            <person name="Mori T."/>
            <person name="Nishida K."/>
            <person name="Yagisawa F."/>
            <person name="Nishida K."/>
            <person name="Yoshida Y."/>
            <person name="Nishimura Y."/>
            <person name="Nakao S."/>
            <person name="Kobayashi T."/>
            <person name="Momoyama Y."/>
            <person name="Higashiyama T."/>
            <person name="Minoda A."/>
            <person name="Sano M."/>
            <person name="Nomoto H."/>
            <person name="Oishi K."/>
            <person name="Hayashi H."/>
            <person name="Ohta F."/>
            <person name="Nishizaka S."/>
            <person name="Haga S."/>
            <person name="Miura S."/>
            <person name="Morishita T."/>
            <person name="Kabeya Y."/>
            <person name="Terasawa K."/>
            <person name="Suzuki Y."/>
            <person name="Ishii Y."/>
            <person name="Asakawa S."/>
            <person name="Takano H."/>
            <person name="Ohta N."/>
            <person name="Kuroiwa H."/>
            <person name="Tanaka K."/>
            <person name="Shimizu N."/>
            <person name="Sugano S."/>
            <person name="Sato N."/>
            <person name="Nozaki H."/>
            <person name="Ogasawara N."/>
            <person name="Kohara Y."/>
            <person name="Kuroiwa T."/>
        </authorList>
    </citation>
    <scope>NUCLEOTIDE SEQUENCE [LARGE SCALE GENOMIC DNA]</scope>
    <source>
        <strain evidence="7 8">10D</strain>
    </source>
</reference>
<evidence type="ECO:0000256" key="2">
    <source>
        <dbReference type="ARBA" id="ARBA00022840"/>
    </source>
</evidence>
<dbReference type="Gene3D" id="3.10.20.30">
    <property type="match status" value="1"/>
</dbReference>
<feature type="coiled-coil region" evidence="4">
    <location>
        <begin position="157"/>
        <end position="202"/>
    </location>
</feature>
<keyword evidence="4" id="KW-0175">Coiled coil</keyword>
<dbReference type="InterPro" id="IPR041706">
    <property type="entry name" value="YchF_N"/>
</dbReference>
<dbReference type="HAMAP" id="MF_00944">
    <property type="entry name" value="YchF_OLA1_ATPase"/>
    <property type="match status" value="1"/>
</dbReference>
<dbReference type="InterPro" id="IPR012676">
    <property type="entry name" value="TGS-like"/>
</dbReference>
<dbReference type="SMR" id="M1VB08"/>
<dbReference type="InterPro" id="IPR013029">
    <property type="entry name" value="YchF_C"/>
</dbReference>
<dbReference type="Pfam" id="PF01926">
    <property type="entry name" value="MMR_HSR1"/>
    <property type="match status" value="1"/>
</dbReference>
<comment type="subunit">
    <text evidence="3">Monomer.</text>
</comment>
<dbReference type="InterPro" id="IPR006073">
    <property type="entry name" value="GTP-bd"/>
</dbReference>
<reference evidence="7 8" key="2">
    <citation type="journal article" date="2007" name="BMC Biol.">
        <title>A 100%-complete sequence reveals unusually simple genomic features in the hot-spring red alga Cyanidioschyzon merolae.</title>
        <authorList>
            <person name="Nozaki H."/>
            <person name="Takano H."/>
            <person name="Misumi O."/>
            <person name="Terasawa K."/>
            <person name="Matsuzaki M."/>
            <person name="Maruyama S."/>
            <person name="Nishida K."/>
            <person name="Yagisawa F."/>
            <person name="Yoshida Y."/>
            <person name="Fujiwara T."/>
            <person name="Takio S."/>
            <person name="Tamura K."/>
            <person name="Chung S.J."/>
            <person name="Nakamura S."/>
            <person name="Kuroiwa H."/>
            <person name="Tanaka K."/>
            <person name="Sato N."/>
            <person name="Kuroiwa T."/>
        </authorList>
    </citation>
    <scope>NUCLEOTIDE SEQUENCE [LARGE SCALE GENOMIC DNA]</scope>
    <source>
        <strain evidence="7 8">10D</strain>
    </source>
</reference>
<dbReference type="InterPro" id="IPR004095">
    <property type="entry name" value="TGS"/>
</dbReference>
<dbReference type="PROSITE" id="PS51880">
    <property type="entry name" value="TGS"/>
    <property type="match status" value="1"/>
</dbReference>
<evidence type="ECO:0000259" key="6">
    <source>
        <dbReference type="PROSITE" id="PS51880"/>
    </source>
</evidence>
<comment type="subcellular location">
    <subcellularLocation>
        <location evidence="3">Cytoplasm</location>
    </subcellularLocation>
</comment>
<dbReference type="GO" id="GO:0043023">
    <property type="term" value="F:ribosomal large subunit binding"/>
    <property type="evidence" value="ECO:0007669"/>
    <property type="project" value="UniProtKB-UniRule"/>
</dbReference>
<dbReference type="GO" id="GO:0005524">
    <property type="term" value="F:ATP binding"/>
    <property type="evidence" value="ECO:0007669"/>
    <property type="project" value="UniProtKB-UniRule"/>
</dbReference>
<dbReference type="NCBIfam" id="TIGR00092">
    <property type="entry name" value="redox-regulated ATPase YchF"/>
    <property type="match status" value="1"/>
</dbReference>
<evidence type="ECO:0000256" key="1">
    <source>
        <dbReference type="ARBA" id="ARBA00022741"/>
    </source>
</evidence>
<keyword evidence="1 3" id="KW-0547">Nucleotide-binding</keyword>
<dbReference type="GeneID" id="16992928"/>
<dbReference type="EMBL" id="AP006487">
    <property type="protein sequence ID" value="BAM79392.1"/>
    <property type="molecule type" value="Genomic_DNA"/>
</dbReference>
<evidence type="ECO:0000256" key="4">
    <source>
        <dbReference type="SAM" id="Coils"/>
    </source>
</evidence>
<dbReference type="InterPro" id="IPR023192">
    <property type="entry name" value="TGS-like_dom_sf"/>
</dbReference>
<dbReference type="InterPro" id="IPR031167">
    <property type="entry name" value="G_OBG"/>
</dbReference>
<dbReference type="CDD" id="cd01900">
    <property type="entry name" value="YchF"/>
    <property type="match status" value="1"/>
</dbReference>
<feature type="domain" description="TGS" evidence="6">
    <location>
        <begin position="306"/>
        <end position="389"/>
    </location>
</feature>
<evidence type="ECO:0000259" key="5">
    <source>
        <dbReference type="PROSITE" id="PS51710"/>
    </source>
</evidence>
<dbReference type="STRING" id="280699.M1VB08"/>
<evidence type="ECO:0000256" key="3">
    <source>
        <dbReference type="HAMAP-Rule" id="MF_03167"/>
    </source>
</evidence>
<dbReference type="Proteomes" id="UP000007014">
    <property type="component" value="Chromosome 5"/>
</dbReference>
<dbReference type="OMA" id="VLRCFDN"/>
<dbReference type="CDD" id="cd04867">
    <property type="entry name" value="TGS_YchF_OLA1"/>
    <property type="match status" value="1"/>
</dbReference>
<dbReference type="FunFam" id="3.10.20.30:FF:000001">
    <property type="entry name" value="Ribosome-binding ATPase YchF"/>
    <property type="match status" value="1"/>
</dbReference>
<dbReference type="InterPro" id="IPR004396">
    <property type="entry name" value="ATPase_YchF/OLA1"/>
</dbReference>
<dbReference type="PANTHER" id="PTHR23305">
    <property type="entry name" value="OBG GTPASE FAMILY"/>
    <property type="match status" value="1"/>
</dbReference>
<keyword evidence="3" id="KW-0963">Cytoplasm</keyword>
<dbReference type="GO" id="GO:0005737">
    <property type="term" value="C:cytoplasm"/>
    <property type="evidence" value="ECO:0007669"/>
    <property type="project" value="UniProtKB-SubCell"/>
</dbReference>
<dbReference type="eggNOG" id="KOG1491">
    <property type="taxonomic scope" value="Eukaryota"/>
</dbReference>
<dbReference type="PIRSF" id="PIRSF006641">
    <property type="entry name" value="CHP00092"/>
    <property type="match status" value="1"/>
</dbReference>
<feature type="binding site" evidence="3">
    <location>
        <position position="233"/>
    </location>
    <ligand>
        <name>ATP</name>
        <dbReference type="ChEBI" id="CHEBI:30616"/>
    </ligand>
</feature>
<evidence type="ECO:0000313" key="7">
    <source>
        <dbReference type="EMBL" id="BAM79392.1"/>
    </source>
</evidence>
<dbReference type="SUPFAM" id="SSF81271">
    <property type="entry name" value="TGS-like"/>
    <property type="match status" value="1"/>
</dbReference>
<comment type="function">
    <text evidence="3">Hydrolyzes ATP, and can also hydrolyze GTP with lower efficiency. Has lower affinity for GTP.</text>
</comment>
<dbReference type="KEGG" id="cme:CYME_CME188C"/>
<comment type="similarity">
    <text evidence="3">Belongs to the TRAFAC class OBG-HflX-like GTPase superfamily. OBG GTPase family. YchF/OLA1 subfamily.</text>
</comment>
<keyword evidence="2 3" id="KW-0067">ATP-binding</keyword>
<dbReference type="InterPro" id="IPR012675">
    <property type="entry name" value="Beta-grasp_dom_sf"/>
</dbReference>
<feature type="domain" description="OBG-type G" evidence="5">
    <location>
        <begin position="23"/>
        <end position="281"/>
    </location>
</feature>